<dbReference type="InterPro" id="IPR001647">
    <property type="entry name" value="HTH_TetR"/>
</dbReference>
<keyword evidence="1" id="KW-0678">Repressor</keyword>
<reference evidence="8" key="1">
    <citation type="journal article" date="2019" name="Int. J. Syst. Evol. Microbiol.">
        <title>The Global Catalogue of Microorganisms (GCM) 10K type strain sequencing project: providing services to taxonomists for standard genome sequencing and annotation.</title>
        <authorList>
            <consortium name="The Broad Institute Genomics Platform"/>
            <consortium name="The Broad Institute Genome Sequencing Center for Infectious Disease"/>
            <person name="Wu L."/>
            <person name="Ma J."/>
        </authorList>
    </citation>
    <scope>NUCLEOTIDE SEQUENCE [LARGE SCALE GENOMIC DNA]</scope>
    <source>
        <strain evidence="8">JCM 18055</strain>
    </source>
</reference>
<evidence type="ECO:0000256" key="3">
    <source>
        <dbReference type="ARBA" id="ARBA00023125"/>
    </source>
</evidence>
<evidence type="ECO:0000256" key="4">
    <source>
        <dbReference type="ARBA" id="ARBA00023163"/>
    </source>
</evidence>
<evidence type="ECO:0000256" key="1">
    <source>
        <dbReference type="ARBA" id="ARBA00022491"/>
    </source>
</evidence>
<comment type="caution">
    <text evidence="7">The sequence shown here is derived from an EMBL/GenBank/DDBJ whole genome shotgun (WGS) entry which is preliminary data.</text>
</comment>
<protein>
    <submittedName>
        <fullName evidence="7">TetR/AcrR family transcriptional regulator</fullName>
    </submittedName>
</protein>
<feature type="domain" description="HTH tetR-type" evidence="6">
    <location>
        <begin position="11"/>
        <end position="71"/>
    </location>
</feature>
<dbReference type="Proteomes" id="UP001500325">
    <property type="component" value="Unassembled WGS sequence"/>
</dbReference>
<dbReference type="SUPFAM" id="SSF48498">
    <property type="entry name" value="Tetracyclin repressor-like, C-terminal domain"/>
    <property type="match status" value="1"/>
</dbReference>
<keyword evidence="3 5" id="KW-0238">DNA-binding</keyword>
<dbReference type="InterPro" id="IPR009057">
    <property type="entry name" value="Homeodomain-like_sf"/>
</dbReference>
<evidence type="ECO:0000259" key="6">
    <source>
        <dbReference type="PROSITE" id="PS50977"/>
    </source>
</evidence>
<gene>
    <name evidence="7" type="ORF">GCM10023215_34980</name>
</gene>
<dbReference type="InterPro" id="IPR036271">
    <property type="entry name" value="Tet_transcr_reg_TetR-rel_C_sf"/>
</dbReference>
<keyword evidence="8" id="KW-1185">Reference proteome</keyword>
<dbReference type="InterPro" id="IPR039538">
    <property type="entry name" value="BetI_C"/>
</dbReference>
<proteinExistence type="predicted"/>
<accession>A0ABP8WSK9</accession>
<dbReference type="EMBL" id="BAABIC010000011">
    <property type="protein sequence ID" value="GAA4694383.1"/>
    <property type="molecule type" value="Genomic_DNA"/>
</dbReference>
<evidence type="ECO:0000313" key="7">
    <source>
        <dbReference type="EMBL" id="GAA4694383.1"/>
    </source>
</evidence>
<dbReference type="SUPFAM" id="SSF46689">
    <property type="entry name" value="Homeodomain-like"/>
    <property type="match status" value="1"/>
</dbReference>
<sequence length="188" mass="19932">MTRVPKQVDHAERRAHIAEAVLAVVARGGLEEVSVRHVATAAGVSPGMVQHYFRSKDEMMRAALERVGAAVQERLGAAGELPPRDLVRALFLQLLPLDRQRTREARVAVAFLAHAAVHPEAGDELRANARALRAHLGARLLGSTAQADAVATGLLALVDGLGLQVLTGQLAADDAVATLDAWLDLALD</sequence>
<name>A0ABP8WSK9_9PSEU</name>
<feature type="DNA-binding region" description="H-T-H motif" evidence="5">
    <location>
        <begin position="34"/>
        <end position="53"/>
    </location>
</feature>
<dbReference type="PANTHER" id="PTHR30055:SF228">
    <property type="entry name" value="TRANSCRIPTIONAL REGULATOR-RELATED"/>
    <property type="match status" value="1"/>
</dbReference>
<dbReference type="Pfam" id="PF13977">
    <property type="entry name" value="TetR_C_6"/>
    <property type="match status" value="1"/>
</dbReference>
<dbReference type="Pfam" id="PF00440">
    <property type="entry name" value="TetR_N"/>
    <property type="match status" value="1"/>
</dbReference>
<dbReference type="PROSITE" id="PS50977">
    <property type="entry name" value="HTH_TETR_2"/>
    <property type="match status" value="1"/>
</dbReference>
<organism evidence="7 8">
    <name type="scientific">Pseudonocardia yuanmonensis</name>
    <dbReference type="NCBI Taxonomy" id="1095914"/>
    <lineage>
        <taxon>Bacteria</taxon>
        <taxon>Bacillati</taxon>
        <taxon>Actinomycetota</taxon>
        <taxon>Actinomycetes</taxon>
        <taxon>Pseudonocardiales</taxon>
        <taxon>Pseudonocardiaceae</taxon>
        <taxon>Pseudonocardia</taxon>
    </lineage>
</organism>
<evidence type="ECO:0000256" key="2">
    <source>
        <dbReference type="ARBA" id="ARBA00023015"/>
    </source>
</evidence>
<keyword evidence="2" id="KW-0805">Transcription regulation</keyword>
<dbReference type="PANTHER" id="PTHR30055">
    <property type="entry name" value="HTH-TYPE TRANSCRIPTIONAL REGULATOR RUTR"/>
    <property type="match status" value="1"/>
</dbReference>
<evidence type="ECO:0000313" key="8">
    <source>
        <dbReference type="Proteomes" id="UP001500325"/>
    </source>
</evidence>
<dbReference type="InterPro" id="IPR050109">
    <property type="entry name" value="HTH-type_TetR-like_transc_reg"/>
</dbReference>
<evidence type="ECO:0000256" key="5">
    <source>
        <dbReference type="PROSITE-ProRule" id="PRU00335"/>
    </source>
</evidence>
<keyword evidence="4" id="KW-0804">Transcription</keyword>
<dbReference type="Gene3D" id="1.10.357.10">
    <property type="entry name" value="Tetracycline Repressor, domain 2"/>
    <property type="match status" value="1"/>
</dbReference>